<evidence type="ECO:0000256" key="1">
    <source>
        <dbReference type="SAM" id="Coils"/>
    </source>
</evidence>
<evidence type="ECO:0000259" key="2">
    <source>
        <dbReference type="PROSITE" id="PS51534"/>
    </source>
</evidence>
<feature type="coiled-coil region" evidence="1">
    <location>
        <begin position="265"/>
        <end position="303"/>
    </location>
</feature>
<dbReference type="AlphaFoldDB" id="A0A1G6X4I8"/>
<dbReference type="EMBL" id="FNAF01000006">
    <property type="protein sequence ID" value="SDD72813.1"/>
    <property type="molecule type" value="Genomic_DNA"/>
</dbReference>
<dbReference type="Gene3D" id="3.40.50.10140">
    <property type="entry name" value="Toll/interleukin-1 receptor homology (TIR) domain"/>
    <property type="match status" value="1"/>
</dbReference>
<dbReference type="Proteomes" id="UP000198995">
    <property type="component" value="Unassembled WGS sequence"/>
</dbReference>
<dbReference type="RefSeq" id="WP_091791828.1">
    <property type="nucleotide sequence ID" value="NZ_FNAF01000006.1"/>
</dbReference>
<keyword evidence="4" id="KW-1185">Reference proteome</keyword>
<organism evidence="3 4">
    <name type="scientific">Peptococcus niger</name>
    <dbReference type="NCBI Taxonomy" id="2741"/>
    <lineage>
        <taxon>Bacteria</taxon>
        <taxon>Bacillati</taxon>
        <taxon>Bacillota</taxon>
        <taxon>Clostridia</taxon>
        <taxon>Eubacteriales</taxon>
        <taxon>Peptococcaceae</taxon>
        <taxon>Peptococcus</taxon>
    </lineage>
</organism>
<gene>
    <name evidence="3" type="ORF">SAMN04489866_10646</name>
</gene>
<dbReference type="STRING" id="2741.SAMN04489866_10646"/>
<dbReference type="InterPro" id="IPR013568">
    <property type="entry name" value="SEFIR_dom"/>
</dbReference>
<feature type="domain" description="SEFIR" evidence="2">
    <location>
        <begin position="6"/>
        <end position="138"/>
    </location>
</feature>
<keyword evidence="1" id="KW-0175">Coiled coil</keyword>
<protein>
    <submittedName>
        <fullName evidence="3">SEFIR domain-containing protein</fullName>
    </submittedName>
</protein>
<dbReference type="Pfam" id="PF13676">
    <property type="entry name" value="TIR_2"/>
    <property type="match status" value="1"/>
</dbReference>
<name>A0A1G6X4I8_PEPNI</name>
<proteinExistence type="predicted"/>
<dbReference type="InterPro" id="IPR035897">
    <property type="entry name" value="Toll_tir_struct_dom_sf"/>
</dbReference>
<dbReference type="OrthoDB" id="5149141at2"/>
<dbReference type="GO" id="GO:0007165">
    <property type="term" value="P:signal transduction"/>
    <property type="evidence" value="ECO:0007669"/>
    <property type="project" value="InterPro"/>
</dbReference>
<dbReference type="InterPro" id="IPR000157">
    <property type="entry name" value="TIR_dom"/>
</dbReference>
<evidence type="ECO:0000313" key="4">
    <source>
        <dbReference type="Proteomes" id="UP000198995"/>
    </source>
</evidence>
<evidence type="ECO:0000313" key="3">
    <source>
        <dbReference type="EMBL" id="SDD72813.1"/>
    </source>
</evidence>
<sequence length="306" mass="35790">MIENNIPKVFILYSWESKEHSDWVKSLADKLLADGIEAIIDSYDVSPGDRLPKFMESSIRDSDYVIIICTEEYKRKADNREKGVGYESHIISAELYNNHNDRKFIPVIRQGDFNSALPTYLDGKLAIDLRGNPFNEDSYKDLIASIFKVKKKPKVGIRPYYVDEYEPITIEGEDIKIVGIITNEVTLPKNDGTRGSALYRIHFRLSSKPTSTWSELFLRNWNYPPSFTSMHRPGIARVESDKIILDGTTIEEVKQYHRDTLILCVEKTNEEEKQYRRREEQLKRKKQEEIENHYRNIEDISKDLKF</sequence>
<dbReference type="PROSITE" id="PS51534">
    <property type="entry name" value="SEFIR"/>
    <property type="match status" value="1"/>
</dbReference>
<dbReference type="SUPFAM" id="SSF52200">
    <property type="entry name" value="Toll/Interleukin receptor TIR domain"/>
    <property type="match status" value="1"/>
</dbReference>
<accession>A0A1G6X4I8</accession>
<reference evidence="3 4" key="1">
    <citation type="submission" date="2016-10" db="EMBL/GenBank/DDBJ databases">
        <authorList>
            <person name="de Groot N.N."/>
        </authorList>
    </citation>
    <scope>NUCLEOTIDE SEQUENCE [LARGE SCALE GENOMIC DNA]</scope>
    <source>
        <strain evidence="3 4">DSM 20475</strain>
    </source>
</reference>